<dbReference type="Proteomes" id="UP000799421">
    <property type="component" value="Unassembled WGS sequence"/>
</dbReference>
<dbReference type="InterPro" id="IPR036477">
    <property type="entry name" value="Formyl_transf_N_sf"/>
</dbReference>
<accession>A0A6A7C4X4</accession>
<organism evidence="6 7">
    <name type="scientific">Piedraia hortae CBS 480.64</name>
    <dbReference type="NCBI Taxonomy" id="1314780"/>
    <lineage>
        <taxon>Eukaryota</taxon>
        <taxon>Fungi</taxon>
        <taxon>Dikarya</taxon>
        <taxon>Ascomycota</taxon>
        <taxon>Pezizomycotina</taxon>
        <taxon>Dothideomycetes</taxon>
        <taxon>Dothideomycetidae</taxon>
        <taxon>Capnodiales</taxon>
        <taxon>Piedraiaceae</taxon>
        <taxon>Piedraia</taxon>
    </lineage>
</organism>
<sequence>MTHHRLIVLISGSGTNLQALIDASNTPSLPNTHIIRVISDRKAAYGLTRAQNASIPTTYHGFPPYRTTHPSDPKAAYDADLALLVLSESPDLVVCAGFMRILTPSFLDPLRERGVDIINLHPSLHGDLVGKDCIQRAWEEYLRGERTMTGVMVHFVIREVDEGECIAQEEVDIRGCRTLGQLEKRMRGVEHGVIVRGTRRVFERREGGG</sequence>
<dbReference type="InterPro" id="IPR002376">
    <property type="entry name" value="Formyl_transf_N"/>
</dbReference>
<dbReference type="NCBIfam" id="TIGR00639">
    <property type="entry name" value="PurN"/>
    <property type="match status" value="1"/>
</dbReference>
<evidence type="ECO:0000256" key="3">
    <source>
        <dbReference type="ARBA" id="ARBA00022679"/>
    </source>
</evidence>
<proteinExistence type="predicted"/>
<name>A0A6A7C4X4_9PEZI</name>
<reference evidence="6" key="1">
    <citation type="journal article" date="2020" name="Stud. Mycol.">
        <title>101 Dothideomycetes genomes: a test case for predicting lifestyles and emergence of pathogens.</title>
        <authorList>
            <person name="Haridas S."/>
            <person name="Albert R."/>
            <person name="Binder M."/>
            <person name="Bloem J."/>
            <person name="Labutti K."/>
            <person name="Salamov A."/>
            <person name="Andreopoulos B."/>
            <person name="Baker S."/>
            <person name="Barry K."/>
            <person name="Bills G."/>
            <person name="Bluhm B."/>
            <person name="Cannon C."/>
            <person name="Castanera R."/>
            <person name="Culley D."/>
            <person name="Daum C."/>
            <person name="Ezra D."/>
            <person name="Gonzalez J."/>
            <person name="Henrissat B."/>
            <person name="Kuo A."/>
            <person name="Liang C."/>
            <person name="Lipzen A."/>
            <person name="Lutzoni F."/>
            <person name="Magnuson J."/>
            <person name="Mondo S."/>
            <person name="Nolan M."/>
            <person name="Ohm R."/>
            <person name="Pangilinan J."/>
            <person name="Park H.-J."/>
            <person name="Ramirez L."/>
            <person name="Alfaro M."/>
            <person name="Sun H."/>
            <person name="Tritt A."/>
            <person name="Yoshinaga Y."/>
            <person name="Zwiers L.-H."/>
            <person name="Turgeon B."/>
            <person name="Goodwin S."/>
            <person name="Spatafora J."/>
            <person name="Crous P."/>
            <person name="Grigoriev I."/>
        </authorList>
    </citation>
    <scope>NUCLEOTIDE SEQUENCE</scope>
    <source>
        <strain evidence="6">CBS 480.64</strain>
    </source>
</reference>
<dbReference type="Pfam" id="PF00551">
    <property type="entry name" value="Formyl_trans_N"/>
    <property type="match status" value="1"/>
</dbReference>
<dbReference type="EC" id="2.1.2.2" evidence="2"/>
<protein>
    <recommendedName>
        <fullName evidence="2">phosphoribosylglycinamide formyltransferase 1</fullName>
        <ecNumber evidence="2">2.1.2.2</ecNumber>
    </recommendedName>
</protein>
<keyword evidence="4" id="KW-0658">Purine biosynthesis</keyword>
<dbReference type="GO" id="GO:0006189">
    <property type="term" value="P:'de novo' IMP biosynthetic process"/>
    <property type="evidence" value="ECO:0007669"/>
    <property type="project" value="InterPro"/>
</dbReference>
<evidence type="ECO:0000256" key="4">
    <source>
        <dbReference type="ARBA" id="ARBA00022755"/>
    </source>
</evidence>
<keyword evidence="7" id="KW-1185">Reference proteome</keyword>
<dbReference type="Gene3D" id="3.40.50.170">
    <property type="entry name" value="Formyl transferase, N-terminal domain"/>
    <property type="match status" value="1"/>
</dbReference>
<dbReference type="InterPro" id="IPR004607">
    <property type="entry name" value="GART"/>
</dbReference>
<evidence type="ECO:0000256" key="1">
    <source>
        <dbReference type="ARBA" id="ARBA00005054"/>
    </source>
</evidence>
<keyword evidence="3 6" id="KW-0808">Transferase</keyword>
<evidence type="ECO:0000256" key="2">
    <source>
        <dbReference type="ARBA" id="ARBA00012254"/>
    </source>
</evidence>
<dbReference type="AlphaFoldDB" id="A0A6A7C4X4"/>
<feature type="domain" description="Formyl transferase N-terminal" evidence="5">
    <location>
        <begin position="5"/>
        <end position="196"/>
    </location>
</feature>
<dbReference type="SUPFAM" id="SSF53328">
    <property type="entry name" value="Formyltransferase"/>
    <property type="match status" value="1"/>
</dbReference>
<dbReference type="GO" id="GO:0005737">
    <property type="term" value="C:cytoplasm"/>
    <property type="evidence" value="ECO:0007669"/>
    <property type="project" value="TreeGrafter"/>
</dbReference>
<gene>
    <name evidence="6" type="ORF">K470DRAFT_255850</name>
</gene>
<dbReference type="PANTHER" id="PTHR43369">
    <property type="entry name" value="PHOSPHORIBOSYLGLYCINAMIDE FORMYLTRANSFERASE"/>
    <property type="match status" value="1"/>
</dbReference>
<comment type="pathway">
    <text evidence="1">Purine metabolism; IMP biosynthesis via de novo pathway; N(2)-formyl-N(1)-(5-phospho-D-ribosyl)glycinamide from N(1)-(5-phospho-D-ribosyl)glycinamide (10-formyl THF route): step 1/1.</text>
</comment>
<evidence type="ECO:0000313" key="7">
    <source>
        <dbReference type="Proteomes" id="UP000799421"/>
    </source>
</evidence>
<evidence type="ECO:0000259" key="5">
    <source>
        <dbReference type="Pfam" id="PF00551"/>
    </source>
</evidence>
<evidence type="ECO:0000313" key="6">
    <source>
        <dbReference type="EMBL" id="KAF2862561.1"/>
    </source>
</evidence>
<dbReference type="GO" id="GO:0004644">
    <property type="term" value="F:phosphoribosylglycinamide formyltransferase activity"/>
    <property type="evidence" value="ECO:0007669"/>
    <property type="project" value="UniProtKB-EC"/>
</dbReference>
<dbReference type="OrthoDB" id="5575075at2759"/>
<dbReference type="PANTHER" id="PTHR43369:SF2">
    <property type="entry name" value="PHOSPHORIBOSYLGLYCINAMIDE FORMYLTRANSFERASE"/>
    <property type="match status" value="1"/>
</dbReference>
<dbReference type="EMBL" id="MU005965">
    <property type="protein sequence ID" value="KAF2862561.1"/>
    <property type="molecule type" value="Genomic_DNA"/>
</dbReference>